<dbReference type="OMA" id="NPCTDES"/>
<evidence type="ECO:0000256" key="3">
    <source>
        <dbReference type="ARBA" id="ARBA00022614"/>
    </source>
</evidence>
<dbReference type="InterPro" id="IPR032675">
    <property type="entry name" value="LRR_dom_sf"/>
</dbReference>
<keyword evidence="9" id="KW-0966">Cell projection</keyword>
<accession>A0A668TK75</accession>
<evidence type="ECO:0000256" key="7">
    <source>
        <dbReference type="ARBA" id="ARBA00023069"/>
    </source>
</evidence>
<evidence type="ECO:0000256" key="9">
    <source>
        <dbReference type="ARBA" id="ARBA00023273"/>
    </source>
</evidence>
<dbReference type="InterPro" id="IPR050576">
    <property type="entry name" value="Cilia_flagella_integrity"/>
</dbReference>
<feature type="transmembrane region" description="Helical" evidence="12">
    <location>
        <begin position="304"/>
        <end position="323"/>
    </location>
</feature>
<evidence type="ECO:0000256" key="11">
    <source>
        <dbReference type="SAM" id="MobiDB-lite"/>
    </source>
</evidence>
<keyword evidence="4" id="KW-0677">Repeat</keyword>
<dbReference type="SMART" id="SM00365">
    <property type="entry name" value="LRR_SD22"/>
    <property type="match status" value="4"/>
</dbReference>
<dbReference type="Gene3D" id="3.80.10.10">
    <property type="entry name" value="Ribonuclease Inhibitor"/>
    <property type="match status" value="2"/>
</dbReference>
<comment type="subcellular location">
    <subcellularLocation>
        <location evidence="1">Cytoplasm</location>
        <location evidence="1">Cytoskeleton</location>
        <location evidence="1">Flagellum axoneme</location>
    </subcellularLocation>
</comment>
<organism evidence="13 14">
    <name type="scientific">Oreochromis aureus</name>
    <name type="common">Israeli tilapia</name>
    <name type="synonym">Chromis aureus</name>
    <dbReference type="NCBI Taxonomy" id="47969"/>
    <lineage>
        <taxon>Eukaryota</taxon>
        <taxon>Metazoa</taxon>
        <taxon>Chordata</taxon>
        <taxon>Craniata</taxon>
        <taxon>Vertebrata</taxon>
        <taxon>Euteleostomi</taxon>
        <taxon>Actinopterygii</taxon>
        <taxon>Neopterygii</taxon>
        <taxon>Teleostei</taxon>
        <taxon>Neoteleostei</taxon>
        <taxon>Acanthomorphata</taxon>
        <taxon>Ovalentaria</taxon>
        <taxon>Cichlomorphae</taxon>
        <taxon>Cichliformes</taxon>
        <taxon>Cichlidae</taxon>
        <taxon>African cichlids</taxon>
        <taxon>Pseudocrenilabrinae</taxon>
        <taxon>Oreochromini</taxon>
        <taxon>Oreochromis</taxon>
    </lineage>
</organism>
<protein>
    <recommendedName>
        <fullName evidence="10">Leucine-rich repeat-containing protein 23</fullName>
    </recommendedName>
</protein>
<keyword evidence="3" id="KW-0433">Leucine-rich repeat</keyword>
<dbReference type="PANTHER" id="PTHR45973:SF36">
    <property type="entry name" value="CENTRIOLIN"/>
    <property type="match status" value="1"/>
</dbReference>
<evidence type="ECO:0000256" key="1">
    <source>
        <dbReference type="ARBA" id="ARBA00004611"/>
    </source>
</evidence>
<reference evidence="13" key="2">
    <citation type="submission" date="2025-09" db="UniProtKB">
        <authorList>
            <consortium name="Ensembl"/>
        </authorList>
    </citation>
    <scope>IDENTIFICATION</scope>
</reference>
<evidence type="ECO:0000256" key="5">
    <source>
        <dbReference type="ARBA" id="ARBA00022846"/>
    </source>
</evidence>
<dbReference type="Pfam" id="PF00560">
    <property type="entry name" value="LRR_1"/>
    <property type="match status" value="1"/>
</dbReference>
<keyword evidence="12" id="KW-0812">Transmembrane</keyword>
<evidence type="ECO:0000256" key="8">
    <source>
        <dbReference type="ARBA" id="ARBA00023212"/>
    </source>
</evidence>
<keyword evidence="5" id="KW-0282">Flagellum</keyword>
<evidence type="ECO:0000256" key="6">
    <source>
        <dbReference type="ARBA" id="ARBA00023054"/>
    </source>
</evidence>
<evidence type="ECO:0000256" key="4">
    <source>
        <dbReference type="ARBA" id="ARBA00022737"/>
    </source>
</evidence>
<name>A0A668TK75_OREAU</name>
<evidence type="ECO:0000256" key="2">
    <source>
        <dbReference type="ARBA" id="ARBA00022490"/>
    </source>
</evidence>
<proteinExistence type="predicted"/>
<reference evidence="13" key="1">
    <citation type="submission" date="2025-08" db="UniProtKB">
        <authorList>
            <consortium name="Ensembl"/>
        </authorList>
    </citation>
    <scope>IDENTIFICATION</scope>
</reference>
<keyword evidence="12" id="KW-1133">Transmembrane helix</keyword>
<evidence type="ECO:0000313" key="14">
    <source>
        <dbReference type="Proteomes" id="UP000472276"/>
    </source>
</evidence>
<keyword evidence="8" id="KW-0206">Cytoskeleton</keyword>
<keyword evidence="2" id="KW-0963">Cytoplasm</keyword>
<feature type="region of interest" description="Disordered" evidence="11">
    <location>
        <begin position="1"/>
        <end position="26"/>
    </location>
</feature>
<keyword evidence="14" id="KW-1185">Reference proteome</keyword>
<dbReference type="InterPro" id="IPR001611">
    <property type="entry name" value="Leu-rich_rpt"/>
</dbReference>
<evidence type="ECO:0000256" key="12">
    <source>
        <dbReference type="SAM" id="Phobius"/>
    </source>
</evidence>
<dbReference type="FunFam" id="3.80.10.10:FF:001051">
    <property type="entry name" value="Leucine-rich repeat-containing 23"/>
    <property type="match status" value="1"/>
</dbReference>
<dbReference type="SUPFAM" id="SSF52058">
    <property type="entry name" value="L domain-like"/>
    <property type="match status" value="1"/>
</dbReference>
<sequence>MSDFDEDPVLSDVEGEEEHLKEAEDEKVEVQHLTQEIISQGLSLLCRTGNGLAHAFVKLNLQKRGLDDIAAINSYIHIRFLDLSNNHLADLSPLSSLTQLLWLKQPFAQLTYLQWLSIAMNQLTDVDGLVGPALESLNLTGNRIQRLNGFQYGSFANLVTLELRGNHLETTDGINLPHLQQLYLAQNAIKRLEGLEKLERLTTLHLRDNQLESLDGLSPSMKCLQYLNARGNAIIDENALRYIGFLSQSLRVLVLSGNPVAENSEYRINVLILVPQLERLDKNPVFPEDRAEAWERIRVTKTKYIFIFGFIFYPFDLVALCNFRNFEKRKCMRNKMCNYGQNGEVLD</sequence>
<dbReference type="Proteomes" id="UP000472276">
    <property type="component" value="Unassembled WGS sequence"/>
</dbReference>
<dbReference type="PANTHER" id="PTHR45973">
    <property type="entry name" value="PROTEIN PHOSPHATASE 1 REGULATORY SUBUNIT SDS22-RELATED"/>
    <property type="match status" value="1"/>
</dbReference>
<keyword evidence="12" id="KW-0472">Membrane</keyword>
<dbReference type="Ensembl" id="ENSOABT00000027821.2">
    <property type="protein sequence ID" value="ENSOABP00000027053.2"/>
    <property type="gene ID" value="ENSOABG00000012758.2"/>
</dbReference>
<dbReference type="AlphaFoldDB" id="A0A668TK75"/>
<evidence type="ECO:0000313" key="13">
    <source>
        <dbReference type="Ensembl" id="ENSOABP00000027053.2"/>
    </source>
</evidence>
<gene>
    <name evidence="13" type="primary">LRRC23</name>
</gene>
<evidence type="ECO:0000256" key="10">
    <source>
        <dbReference type="ARBA" id="ARBA00071477"/>
    </source>
</evidence>
<dbReference type="Pfam" id="PF14580">
    <property type="entry name" value="LRR_9"/>
    <property type="match status" value="1"/>
</dbReference>
<keyword evidence="7" id="KW-0969">Cilium</keyword>
<feature type="compositionally biased region" description="Acidic residues" evidence="11">
    <location>
        <begin position="1"/>
        <end position="17"/>
    </location>
</feature>
<dbReference type="PROSITE" id="PS51450">
    <property type="entry name" value="LRR"/>
    <property type="match status" value="3"/>
</dbReference>
<keyword evidence="6" id="KW-0175">Coiled coil</keyword>